<dbReference type="SMART" id="SM00421">
    <property type="entry name" value="HTH_LUXR"/>
    <property type="match status" value="1"/>
</dbReference>
<evidence type="ECO:0000256" key="2">
    <source>
        <dbReference type="ARBA" id="ARBA00023125"/>
    </source>
</evidence>
<evidence type="ECO:0000256" key="3">
    <source>
        <dbReference type="PROSITE-ProRule" id="PRU00169"/>
    </source>
</evidence>
<comment type="caution">
    <text evidence="6">The sequence shown here is derived from an EMBL/GenBank/DDBJ whole genome shotgun (WGS) entry which is preliminary data.</text>
</comment>
<dbReference type="PANTHER" id="PTHR43214:SF43">
    <property type="entry name" value="TWO-COMPONENT RESPONSE REGULATOR"/>
    <property type="match status" value="1"/>
</dbReference>
<dbReference type="PRINTS" id="PR00038">
    <property type="entry name" value="HTHLUXR"/>
</dbReference>
<sequence length="228" mass="26090">MKDLINIAIVDDESLFVEGITLLFSGHKNISVTMAETDATRFLKRLSKLPIEEHPDIVLIDLQMEPMDGFDLVEEIKKIYEHLKIIILSSHYKQNVFGHMIKMGVSAFLPKNAKKEDFIMAIGTVHKTGIYFSHNDHEMLKGYLNSKQKRPSLISHEELSPREIDVLKLICKEYTNQEIAGKLFLSVRTIESHRQNILDKTGAKNTVGIVLYAILNNIHPLPPRVRYV</sequence>
<dbReference type="PANTHER" id="PTHR43214">
    <property type="entry name" value="TWO-COMPONENT RESPONSE REGULATOR"/>
    <property type="match status" value="1"/>
</dbReference>
<dbReference type="InterPro" id="IPR011006">
    <property type="entry name" value="CheY-like_superfamily"/>
</dbReference>
<dbReference type="Gene3D" id="3.40.50.2300">
    <property type="match status" value="1"/>
</dbReference>
<dbReference type="SUPFAM" id="SSF52172">
    <property type="entry name" value="CheY-like"/>
    <property type="match status" value="1"/>
</dbReference>
<dbReference type="InterPro" id="IPR000792">
    <property type="entry name" value="Tscrpt_reg_LuxR_C"/>
</dbReference>
<feature type="modified residue" description="4-aspartylphosphate" evidence="3">
    <location>
        <position position="61"/>
    </location>
</feature>
<evidence type="ECO:0000313" key="6">
    <source>
        <dbReference type="EMBL" id="MCF8716321.1"/>
    </source>
</evidence>
<dbReference type="Pfam" id="PF00072">
    <property type="entry name" value="Response_reg"/>
    <property type="match status" value="1"/>
</dbReference>
<dbReference type="InterPro" id="IPR039420">
    <property type="entry name" value="WalR-like"/>
</dbReference>
<dbReference type="PROSITE" id="PS50043">
    <property type="entry name" value="HTH_LUXR_2"/>
    <property type="match status" value="1"/>
</dbReference>
<reference evidence="6 7" key="1">
    <citation type="submission" date="2021-01" db="EMBL/GenBank/DDBJ databases">
        <title>Genome sequencing of Joostella atrarenae M1-2 (= KCTC 23194).</title>
        <authorList>
            <person name="Zakaria M.R."/>
            <person name="Lam M.Q."/>
            <person name="Chong C.S."/>
        </authorList>
    </citation>
    <scope>NUCLEOTIDE SEQUENCE [LARGE SCALE GENOMIC DNA]</scope>
    <source>
        <strain evidence="6 7">M1-2</strain>
    </source>
</reference>
<dbReference type="PROSITE" id="PS50110">
    <property type="entry name" value="RESPONSE_REGULATORY"/>
    <property type="match status" value="1"/>
</dbReference>
<dbReference type="CDD" id="cd17535">
    <property type="entry name" value="REC_NarL-like"/>
    <property type="match status" value="1"/>
</dbReference>
<keyword evidence="1 3" id="KW-0597">Phosphoprotein</keyword>
<name>A0ABS9J7B0_9FLAO</name>
<dbReference type="SUPFAM" id="SSF46894">
    <property type="entry name" value="C-terminal effector domain of the bipartite response regulators"/>
    <property type="match status" value="1"/>
</dbReference>
<keyword evidence="2" id="KW-0238">DNA-binding</keyword>
<feature type="domain" description="HTH luxR-type" evidence="4">
    <location>
        <begin position="152"/>
        <end position="217"/>
    </location>
</feature>
<dbReference type="EMBL" id="JAETXX010000015">
    <property type="protein sequence ID" value="MCF8716321.1"/>
    <property type="molecule type" value="Genomic_DNA"/>
</dbReference>
<evidence type="ECO:0000313" key="7">
    <source>
        <dbReference type="Proteomes" id="UP000829517"/>
    </source>
</evidence>
<evidence type="ECO:0000259" key="4">
    <source>
        <dbReference type="PROSITE" id="PS50043"/>
    </source>
</evidence>
<dbReference type="InterPro" id="IPR058245">
    <property type="entry name" value="NreC/VraR/RcsB-like_REC"/>
</dbReference>
<dbReference type="CDD" id="cd06170">
    <property type="entry name" value="LuxR_C_like"/>
    <property type="match status" value="1"/>
</dbReference>
<dbReference type="Proteomes" id="UP000829517">
    <property type="component" value="Unassembled WGS sequence"/>
</dbReference>
<proteinExistence type="predicted"/>
<accession>A0ABS9J7B0</accession>
<dbReference type="InterPro" id="IPR001789">
    <property type="entry name" value="Sig_transdc_resp-reg_receiver"/>
</dbReference>
<organism evidence="6 7">
    <name type="scientific">Joostella atrarenae</name>
    <dbReference type="NCBI Taxonomy" id="679257"/>
    <lineage>
        <taxon>Bacteria</taxon>
        <taxon>Pseudomonadati</taxon>
        <taxon>Bacteroidota</taxon>
        <taxon>Flavobacteriia</taxon>
        <taxon>Flavobacteriales</taxon>
        <taxon>Flavobacteriaceae</taxon>
        <taxon>Joostella</taxon>
    </lineage>
</organism>
<dbReference type="InterPro" id="IPR016032">
    <property type="entry name" value="Sig_transdc_resp-reg_C-effctor"/>
</dbReference>
<dbReference type="RefSeq" id="WP_236960627.1">
    <property type="nucleotide sequence ID" value="NZ_JAETXX010000015.1"/>
</dbReference>
<keyword evidence="7" id="KW-1185">Reference proteome</keyword>
<dbReference type="Pfam" id="PF00196">
    <property type="entry name" value="GerE"/>
    <property type="match status" value="1"/>
</dbReference>
<gene>
    <name evidence="6" type="ORF">JM658_15935</name>
</gene>
<dbReference type="SMART" id="SM00448">
    <property type="entry name" value="REC"/>
    <property type="match status" value="1"/>
</dbReference>
<evidence type="ECO:0000259" key="5">
    <source>
        <dbReference type="PROSITE" id="PS50110"/>
    </source>
</evidence>
<protein>
    <submittedName>
        <fullName evidence="6">Response regulator transcription factor</fullName>
    </submittedName>
</protein>
<feature type="domain" description="Response regulatory" evidence="5">
    <location>
        <begin position="6"/>
        <end position="126"/>
    </location>
</feature>
<evidence type="ECO:0000256" key="1">
    <source>
        <dbReference type="ARBA" id="ARBA00022553"/>
    </source>
</evidence>